<dbReference type="Pfam" id="PF02518">
    <property type="entry name" value="HATPase_c"/>
    <property type="match status" value="1"/>
</dbReference>
<dbReference type="PROSITE" id="PS50109">
    <property type="entry name" value="HIS_KIN"/>
    <property type="match status" value="1"/>
</dbReference>
<dbReference type="PROSITE" id="PS50110">
    <property type="entry name" value="RESPONSE_REGULATORY"/>
    <property type="match status" value="2"/>
</dbReference>
<dbReference type="EMBL" id="FYEH01000007">
    <property type="protein sequence ID" value="SNB69796.1"/>
    <property type="molecule type" value="Genomic_DNA"/>
</dbReference>
<dbReference type="Gene3D" id="1.10.287.130">
    <property type="match status" value="1"/>
</dbReference>
<evidence type="ECO:0000256" key="4">
    <source>
        <dbReference type="PROSITE-ProRule" id="PRU00169"/>
    </source>
</evidence>
<dbReference type="InterPro" id="IPR003594">
    <property type="entry name" value="HATPase_dom"/>
</dbReference>
<evidence type="ECO:0000313" key="7">
    <source>
        <dbReference type="EMBL" id="SNB69796.1"/>
    </source>
</evidence>
<dbReference type="Pfam" id="PF00512">
    <property type="entry name" value="HisKA"/>
    <property type="match status" value="1"/>
</dbReference>
<dbReference type="SMART" id="SM00388">
    <property type="entry name" value="HisKA"/>
    <property type="match status" value="1"/>
</dbReference>
<comment type="caution">
    <text evidence="4">Lacks conserved residue(s) required for the propagation of feature annotation.</text>
</comment>
<dbReference type="InterPro" id="IPR001789">
    <property type="entry name" value="Sig_transdc_resp-reg_receiver"/>
</dbReference>
<organism evidence="7 8">
    <name type="scientific">Arboricoccus pini</name>
    <dbReference type="NCBI Taxonomy" id="1963835"/>
    <lineage>
        <taxon>Bacteria</taxon>
        <taxon>Pseudomonadati</taxon>
        <taxon>Pseudomonadota</taxon>
        <taxon>Alphaproteobacteria</taxon>
        <taxon>Geminicoccales</taxon>
        <taxon>Geminicoccaceae</taxon>
        <taxon>Arboricoccus</taxon>
    </lineage>
</organism>
<dbReference type="EC" id="2.7.13.3" evidence="2"/>
<evidence type="ECO:0000259" key="6">
    <source>
        <dbReference type="PROSITE" id="PS50110"/>
    </source>
</evidence>
<evidence type="ECO:0000259" key="5">
    <source>
        <dbReference type="PROSITE" id="PS50109"/>
    </source>
</evidence>
<evidence type="ECO:0000313" key="8">
    <source>
        <dbReference type="Proteomes" id="UP000197065"/>
    </source>
</evidence>
<keyword evidence="3 4" id="KW-0597">Phosphoprotein</keyword>
<evidence type="ECO:0000256" key="2">
    <source>
        <dbReference type="ARBA" id="ARBA00012438"/>
    </source>
</evidence>
<evidence type="ECO:0000256" key="1">
    <source>
        <dbReference type="ARBA" id="ARBA00000085"/>
    </source>
</evidence>
<evidence type="ECO:0000256" key="3">
    <source>
        <dbReference type="ARBA" id="ARBA00022553"/>
    </source>
</evidence>
<dbReference type="PRINTS" id="PR00344">
    <property type="entry name" value="BCTRLSENSOR"/>
</dbReference>
<keyword evidence="7" id="KW-0418">Kinase</keyword>
<dbReference type="InterPro" id="IPR003661">
    <property type="entry name" value="HisK_dim/P_dom"/>
</dbReference>
<keyword evidence="7" id="KW-0808">Transferase</keyword>
<feature type="modified residue" description="4-aspartylphosphate" evidence="4">
    <location>
        <position position="472"/>
    </location>
</feature>
<feature type="domain" description="Histidine kinase" evidence="5">
    <location>
        <begin position="41"/>
        <end position="262"/>
    </location>
</feature>
<gene>
    <name evidence="7" type="ORF">SAMN07250955_10754</name>
</gene>
<comment type="catalytic activity">
    <reaction evidence="1">
        <text>ATP + protein L-histidine = ADP + protein N-phospho-L-histidine.</text>
        <dbReference type="EC" id="2.7.13.3"/>
    </reaction>
</comment>
<dbReference type="PANTHER" id="PTHR45339">
    <property type="entry name" value="HYBRID SIGNAL TRANSDUCTION HISTIDINE KINASE J"/>
    <property type="match status" value="1"/>
</dbReference>
<dbReference type="Gene3D" id="3.40.50.2300">
    <property type="match status" value="2"/>
</dbReference>
<dbReference type="InterPro" id="IPR005467">
    <property type="entry name" value="His_kinase_dom"/>
</dbReference>
<dbReference type="CDD" id="cd17546">
    <property type="entry name" value="REC_hyHK_CKI1_RcsC-like"/>
    <property type="match status" value="1"/>
</dbReference>
<dbReference type="SUPFAM" id="SSF47384">
    <property type="entry name" value="Homodimeric domain of signal transducing histidine kinase"/>
    <property type="match status" value="1"/>
</dbReference>
<dbReference type="CDD" id="cd00082">
    <property type="entry name" value="HisKA"/>
    <property type="match status" value="1"/>
</dbReference>
<protein>
    <recommendedName>
        <fullName evidence="2">histidine kinase</fullName>
        <ecNumber evidence="2">2.7.13.3</ecNumber>
    </recommendedName>
</protein>
<dbReference type="SUPFAM" id="SSF55874">
    <property type="entry name" value="ATPase domain of HSP90 chaperone/DNA topoisomerase II/histidine kinase"/>
    <property type="match status" value="1"/>
</dbReference>
<reference evidence="7 8" key="1">
    <citation type="submission" date="2017-06" db="EMBL/GenBank/DDBJ databases">
        <authorList>
            <person name="Kim H.J."/>
            <person name="Triplett B.A."/>
        </authorList>
    </citation>
    <scope>NUCLEOTIDE SEQUENCE [LARGE SCALE GENOMIC DNA]</scope>
    <source>
        <strain evidence="7 8">B29T1</strain>
    </source>
</reference>
<feature type="domain" description="Response regulatory" evidence="6">
    <location>
        <begin position="423"/>
        <end position="541"/>
    </location>
</feature>
<dbReference type="SMART" id="SM00387">
    <property type="entry name" value="HATPase_c"/>
    <property type="match status" value="1"/>
</dbReference>
<dbReference type="Pfam" id="PF00072">
    <property type="entry name" value="Response_reg"/>
    <property type="match status" value="1"/>
</dbReference>
<dbReference type="GO" id="GO:0000155">
    <property type="term" value="F:phosphorelay sensor kinase activity"/>
    <property type="evidence" value="ECO:0007669"/>
    <property type="project" value="InterPro"/>
</dbReference>
<dbReference type="Gene3D" id="3.30.565.10">
    <property type="entry name" value="Histidine kinase-like ATPase, C-terminal domain"/>
    <property type="match status" value="1"/>
</dbReference>
<dbReference type="InterPro" id="IPR004358">
    <property type="entry name" value="Sig_transdc_His_kin-like_C"/>
</dbReference>
<dbReference type="SMART" id="SM00448">
    <property type="entry name" value="REC"/>
    <property type="match status" value="2"/>
</dbReference>
<name>A0A212RC32_9PROT</name>
<dbReference type="InterPro" id="IPR036890">
    <property type="entry name" value="HATPase_C_sf"/>
</dbReference>
<dbReference type="Proteomes" id="UP000197065">
    <property type="component" value="Unassembled WGS sequence"/>
</dbReference>
<dbReference type="AlphaFoldDB" id="A0A212RC32"/>
<dbReference type="InterPro" id="IPR011006">
    <property type="entry name" value="CheY-like_superfamily"/>
</dbReference>
<dbReference type="InterPro" id="IPR036097">
    <property type="entry name" value="HisK_dim/P_sf"/>
</dbReference>
<keyword evidence="8" id="KW-1185">Reference proteome</keyword>
<dbReference type="PANTHER" id="PTHR45339:SF5">
    <property type="entry name" value="HISTIDINE KINASE"/>
    <property type="match status" value="1"/>
</dbReference>
<sequence>MDERRKVVRRERQMHLRMAKLARQSRRDDKIARNRAAELAIVSHEMREPLNGIIGLSRLLRETKLDEEQTGYVEGVQTSARTLLELVNDLLDASRIDAGALELLDVTFRPSHLTHDIVAMLQPRAAMRGVTFEIILAPDMPPFLRADPGRLRQIILNLATNALKFTPEGSVRVLIGLVGAKDDVATLQIDVVDTGIGVDAAARERLGGAFQQGDASIGQLYGGSGLGLMITRRLLHAMGGDLSWEPRVEGGMHFRATCQVAVLSAAANHGSSATLEGLSLLVVDRQEDSRLAISGLAKLWGMRVRGARSGREAITILHEASDRGRPIDLLLTESPLSDMSIEEFVSRLGDAPHLASTRLILQTAAGMRGDAAWAKEMGFAAYLPKPVASDILRACLQQAAAVDEPAQPLITVHGLAESRRSLSILVVDDNPVNRRLASILLERAGHRVAIAEDGAGALAAVERTTFDAILMDVQMPGMDGLEASRLIRRLESPLARSVPIVALTANATSDSGRQCREAGMDDYVTKPIDGARLVAILERLVRQRQRAA</sequence>
<feature type="domain" description="Response regulatory" evidence="6">
    <location>
        <begin position="279"/>
        <end position="400"/>
    </location>
</feature>
<dbReference type="RefSeq" id="WP_088561630.1">
    <property type="nucleotide sequence ID" value="NZ_FYEH01000007.1"/>
</dbReference>
<dbReference type="SUPFAM" id="SSF52172">
    <property type="entry name" value="CheY-like"/>
    <property type="match status" value="2"/>
</dbReference>
<dbReference type="OrthoDB" id="9801651at2"/>
<accession>A0A212RC32</accession>
<proteinExistence type="predicted"/>